<dbReference type="NCBIfam" id="NF047353">
    <property type="entry name" value="tube_lmo2291"/>
    <property type="match status" value="1"/>
</dbReference>
<sequence length="148" mass="15832">MSFLLQSKNKLEINTTPSATGTDSQTWSLLAKGITDMEPDPNEETQQDNYFDGDGFGETDVTGAQLIVSVSGHRFYGDAAQDFIYGLQMELGPARRTDFRLTLPDGSMFEGACTIVNIVGPGGAAGEKGAISFEIHFAGKPTYTAPTP</sequence>
<protein>
    <recommendedName>
        <fullName evidence="3">Capsid protein</fullName>
    </recommendedName>
</protein>
<proteinExistence type="predicted"/>
<keyword evidence="2" id="KW-1185">Reference proteome</keyword>
<dbReference type="EMBL" id="FOEH01000001">
    <property type="protein sequence ID" value="SEP56830.1"/>
    <property type="molecule type" value="Genomic_DNA"/>
</dbReference>
<reference evidence="1 2" key="1">
    <citation type="submission" date="2016-10" db="EMBL/GenBank/DDBJ databases">
        <authorList>
            <person name="Varghese N."/>
            <person name="Submissions S."/>
        </authorList>
    </citation>
    <scope>NUCLEOTIDE SEQUENCE [LARGE SCALE GENOMIC DNA]</scope>
    <source>
        <strain evidence="1 2">CGMCC 1.7734</strain>
    </source>
</reference>
<gene>
    <name evidence="1" type="ORF">SAMN05216232_0181</name>
</gene>
<comment type="caution">
    <text evidence="1">The sequence shown here is derived from an EMBL/GenBank/DDBJ whole genome shotgun (WGS) entry which is preliminary data.</text>
</comment>
<dbReference type="Proteomes" id="UP000198733">
    <property type="component" value="Unassembled WGS sequence"/>
</dbReference>
<accession>A0A1H8YX88</accession>
<evidence type="ECO:0000313" key="2">
    <source>
        <dbReference type="Proteomes" id="UP000198733"/>
    </source>
</evidence>
<name>A0A1H8YX88_9BACI</name>
<evidence type="ECO:0000313" key="1">
    <source>
        <dbReference type="EMBL" id="SEP56830.1"/>
    </source>
</evidence>
<organism evidence="1 2">
    <name type="scientific">Virgibacillus subterraneus</name>
    <dbReference type="NCBI Taxonomy" id="621109"/>
    <lineage>
        <taxon>Bacteria</taxon>
        <taxon>Bacillati</taxon>
        <taxon>Bacillota</taxon>
        <taxon>Bacilli</taxon>
        <taxon>Bacillales</taxon>
        <taxon>Bacillaceae</taxon>
        <taxon>Virgibacillus</taxon>
    </lineage>
</organism>
<dbReference type="RefSeq" id="WP_092501516.1">
    <property type="nucleotide sequence ID" value="NZ_FOEH01000001.1"/>
</dbReference>
<evidence type="ECO:0008006" key="3">
    <source>
        <dbReference type="Google" id="ProtNLM"/>
    </source>
</evidence>